<sequence>MAVKDLLANLVTEELIEGYEVKRKEEGLWKEVKCILKNGSSMIINKLNQKQSKEGFQAQFKEHCLATEIRIVAYYTSQGDKIREWVKEVEVKDNSGLVVICLEEAKELEFINKLKTFII</sequence>
<reference evidence="2" key="1">
    <citation type="submission" date="2012-02" db="EMBL/GenBank/DDBJ databases">
        <title>The complete genome of Halobacteroides halobius DSM 5150.</title>
        <authorList>
            <person name="Lucas S."/>
            <person name="Copeland A."/>
            <person name="Lapidus A."/>
            <person name="Glavina del Rio T."/>
            <person name="Dalin E."/>
            <person name="Tice H."/>
            <person name="Bruce D."/>
            <person name="Goodwin L."/>
            <person name="Pitluck S."/>
            <person name="Peters L."/>
            <person name="Mikhailova N."/>
            <person name="Gu W."/>
            <person name="Kyrpides N."/>
            <person name="Mavromatis K."/>
            <person name="Ivanova N."/>
            <person name="Brettin T."/>
            <person name="Detter J.C."/>
            <person name="Han C."/>
            <person name="Larimer F."/>
            <person name="Land M."/>
            <person name="Hauser L."/>
            <person name="Markowitz V."/>
            <person name="Cheng J.-F."/>
            <person name="Hugenholtz P."/>
            <person name="Woyke T."/>
            <person name="Wu D."/>
            <person name="Tindall B."/>
            <person name="Pomrenke H."/>
            <person name="Brambilla E."/>
            <person name="Klenk H.-P."/>
            <person name="Eisen J.A."/>
        </authorList>
    </citation>
    <scope>NUCLEOTIDE SEQUENCE [LARGE SCALE GENOMIC DNA]</scope>
    <source>
        <strain evidence="2">ATCC 35273 / DSM 5150 / MD-1</strain>
    </source>
</reference>
<organism evidence="1 2">
    <name type="scientific">Halobacteroides halobius (strain ATCC 35273 / DSM 5150 / MD-1)</name>
    <dbReference type="NCBI Taxonomy" id="748449"/>
    <lineage>
        <taxon>Bacteria</taxon>
        <taxon>Bacillati</taxon>
        <taxon>Bacillota</taxon>
        <taxon>Clostridia</taxon>
        <taxon>Halanaerobiales</taxon>
        <taxon>Halobacteroidaceae</taxon>
        <taxon>Halobacteroides</taxon>
    </lineage>
</organism>
<accession>L0KAN2</accession>
<dbReference type="KEGG" id="hhl:Halha_1667"/>
<dbReference type="STRING" id="748449.Halha_1667"/>
<dbReference type="EMBL" id="CP003359">
    <property type="protein sequence ID" value="AGB41605.1"/>
    <property type="molecule type" value="Genomic_DNA"/>
</dbReference>
<evidence type="ECO:0000313" key="1">
    <source>
        <dbReference type="EMBL" id="AGB41605.1"/>
    </source>
</evidence>
<dbReference type="RefSeq" id="WP_015327321.1">
    <property type="nucleotide sequence ID" value="NC_019978.1"/>
</dbReference>
<keyword evidence="2" id="KW-1185">Reference proteome</keyword>
<dbReference type="HOGENOM" id="CLU_2058088_0_0_9"/>
<dbReference type="OrthoDB" id="2595442at2"/>
<name>L0KAN2_HALHC</name>
<protein>
    <submittedName>
        <fullName evidence="1">Uncharacterized protein</fullName>
    </submittedName>
</protein>
<evidence type="ECO:0000313" key="2">
    <source>
        <dbReference type="Proteomes" id="UP000010880"/>
    </source>
</evidence>
<proteinExistence type="predicted"/>
<dbReference type="AlphaFoldDB" id="L0KAN2"/>
<gene>
    <name evidence="1" type="ordered locus">Halha_1667</name>
</gene>
<dbReference type="Proteomes" id="UP000010880">
    <property type="component" value="Chromosome"/>
</dbReference>